<dbReference type="PANTHER" id="PTHR14239">
    <property type="entry name" value="DUDULIN-RELATED"/>
    <property type="match status" value="1"/>
</dbReference>
<reference evidence="3 4" key="1">
    <citation type="submission" date="2008-06" db="EMBL/GenBank/DDBJ databases">
        <title>Complete sequence of Chloroherpeton thalassium ATCC 35110.</title>
        <authorList>
            <consortium name="US DOE Joint Genome Institute"/>
            <person name="Lucas S."/>
            <person name="Copeland A."/>
            <person name="Lapidus A."/>
            <person name="Glavina del Rio T."/>
            <person name="Dalin E."/>
            <person name="Tice H."/>
            <person name="Bruce D."/>
            <person name="Goodwin L."/>
            <person name="Pitluck S."/>
            <person name="Schmutz J."/>
            <person name="Larimer F."/>
            <person name="Land M."/>
            <person name="Hauser L."/>
            <person name="Kyrpides N."/>
            <person name="Mikhailova N."/>
            <person name="Liu Z."/>
            <person name="Li T."/>
            <person name="Zhao F."/>
            <person name="Overmann J."/>
            <person name="Bryant D.A."/>
            <person name="Richardson P."/>
        </authorList>
    </citation>
    <scope>NUCLEOTIDE SEQUENCE [LARGE SCALE GENOMIC DNA]</scope>
    <source>
        <strain evidence="4">ATCC 35110 / GB-78</strain>
    </source>
</reference>
<gene>
    <name evidence="3" type="ordered locus">Ctha_0206</name>
</gene>
<dbReference type="AlphaFoldDB" id="B3QTD1"/>
<dbReference type="InterPro" id="IPR036291">
    <property type="entry name" value="NAD(P)-bd_dom_sf"/>
</dbReference>
<dbReference type="HOGENOM" id="CLU_076368_2_1_10"/>
<dbReference type="GO" id="GO:0016491">
    <property type="term" value="F:oxidoreductase activity"/>
    <property type="evidence" value="ECO:0007669"/>
    <property type="project" value="UniProtKB-KW"/>
</dbReference>
<evidence type="ECO:0000256" key="1">
    <source>
        <dbReference type="ARBA" id="ARBA00023002"/>
    </source>
</evidence>
<protein>
    <submittedName>
        <fullName evidence="3">NADP oxidoreductase coenzyme F420-dependent</fullName>
    </submittedName>
</protein>
<keyword evidence="4" id="KW-1185">Reference proteome</keyword>
<dbReference type="Gene3D" id="3.40.50.720">
    <property type="entry name" value="NAD(P)-binding Rossmann-like Domain"/>
    <property type="match status" value="1"/>
</dbReference>
<dbReference type="PANTHER" id="PTHR14239:SF10">
    <property type="entry name" value="REDUCTASE"/>
    <property type="match status" value="1"/>
</dbReference>
<feature type="domain" description="Pyrroline-5-carboxylate reductase catalytic N-terminal" evidence="2">
    <location>
        <begin position="2"/>
        <end position="92"/>
    </location>
</feature>
<keyword evidence="1" id="KW-0560">Oxidoreductase</keyword>
<organism evidence="3 4">
    <name type="scientific">Chloroherpeton thalassium (strain ATCC 35110 / GB-78)</name>
    <dbReference type="NCBI Taxonomy" id="517418"/>
    <lineage>
        <taxon>Bacteria</taxon>
        <taxon>Pseudomonadati</taxon>
        <taxon>Chlorobiota</taxon>
        <taxon>Chlorobiia</taxon>
        <taxon>Chlorobiales</taxon>
        <taxon>Chloroherpetonaceae</taxon>
        <taxon>Chloroherpeton</taxon>
    </lineage>
</organism>
<proteinExistence type="predicted"/>
<evidence type="ECO:0000259" key="2">
    <source>
        <dbReference type="Pfam" id="PF03807"/>
    </source>
</evidence>
<name>B3QTD1_CHLT3</name>
<dbReference type="InterPro" id="IPR051267">
    <property type="entry name" value="STEAP_metalloreductase"/>
</dbReference>
<dbReference type="Pfam" id="PF03807">
    <property type="entry name" value="F420_oxidored"/>
    <property type="match status" value="1"/>
</dbReference>
<dbReference type="SUPFAM" id="SSF51735">
    <property type="entry name" value="NAD(P)-binding Rossmann-fold domains"/>
    <property type="match status" value="1"/>
</dbReference>
<accession>B3QTD1</accession>
<dbReference type="OrthoDB" id="663900at2"/>
<evidence type="ECO:0000313" key="4">
    <source>
        <dbReference type="Proteomes" id="UP000001208"/>
    </source>
</evidence>
<dbReference type="RefSeq" id="WP_012498761.1">
    <property type="nucleotide sequence ID" value="NC_011026.1"/>
</dbReference>
<dbReference type="KEGG" id="cts:Ctha_0206"/>
<dbReference type="InterPro" id="IPR028939">
    <property type="entry name" value="P5C_Rdtase_cat_N"/>
</dbReference>
<dbReference type="eggNOG" id="COG2085">
    <property type="taxonomic scope" value="Bacteria"/>
</dbReference>
<evidence type="ECO:0000313" key="3">
    <source>
        <dbReference type="EMBL" id="ACF12677.1"/>
    </source>
</evidence>
<dbReference type="EMBL" id="CP001100">
    <property type="protein sequence ID" value="ACF12677.1"/>
    <property type="molecule type" value="Genomic_DNA"/>
</dbReference>
<dbReference type="Proteomes" id="UP000001208">
    <property type="component" value="Chromosome"/>
</dbReference>
<dbReference type="STRING" id="517418.Ctha_0206"/>
<sequence>MKVGILGTGHIGSGLGKRWAENGHQVFFGSRVPEKAAALAKTIGHGALFGTYQQTCAFAEVILLAFPWSACDAALQSCGSLTGKILIDCINPLGNDYRSLTIGYSTSVAEEIAKQAPGAKVIKAFNSISDKVIRLGADFNGQKASAFYCGDDAEAKVAVQELISTIGFEPVDCGALKTARYLEPMAVLLINVAMNGYGSNIAFNLLQR</sequence>